<organism evidence="19 20">
    <name type="scientific">Pseudoduganella ginsengisoli</name>
    <dbReference type="NCBI Taxonomy" id="1462440"/>
    <lineage>
        <taxon>Bacteria</taxon>
        <taxon>Pseudomonadati</taxon>
        <taxon>Pseudomonadota</taxon>
        <taxon>Betaproteobacteria</taxon>
        <taxon>Burkholderiales</taxon>
        <taxon>Oxalobacteraceae</taxon>
        <taxon>Telluria group</taxon>
        <taxon>Pseudoduganella</taxon>
    </lineage>
</organism>
<keyword evidence="11 14" id="KW-0472">Membrane</keyword>
<evidence type="ECO:0000256" key="1">
    <source>
        <dbReference type="ARBA" id="ARBA00004571"/>
    </source>
</evidence>
<gene>
    <name evidence="19" type="ORF">GM668_12225</name>
</gene>
<dbReference type="InterPro" id="IPR037066">
    <property type="entry name" value="Plug_dom_sf"/>
</dbReference>
<keyword evidence="4 14" id="KW-1134">Transmembrane beta strand</keyword>
<evidence type="ECO:0000313" key="20">
    <source>
        <dbReference type="Proteomes" id="UP000484015"/>
    </source>
</evidence>
<dbReference type="NCBIfam" id="TIGR01783">
    <property type="entry name" value="TonB-siderophor"/>
    <property type="match status" value="1"/>
</dbReference>
<dbReference type="InterPro" id="IPR036942">
    <property type="entry name" value="Beta-barrel_TonB_sf"/>
</dbReference>
<dbReference type="GO" id="GO:0038023">
    <property type="term" value="F:signaling receptor activity"/>
    <property type="evidence" value="ECO:0007669"/>
    <property type="project" value="InterPro"/>
</dbReference>
<evidence type="ECO:0000256" key="7">
    <source>
        <dbReference type="ARBA" id="ARBA00022729"/>
    </source>
</evidence>
<evidence type="ECO:0000256" key="13">
    <source>
        <dbReference type="ARBA" id="ARBA00023237"/>
    </source>
</evidence>
<dbReference type="EMBL" id="WNLA01000006">
    <property type="protein sequence ID" value="MTW02849.1"/>
    <property type="molecule type" value="Genomic_DNA"/>
</dbReference>
<dbReference type="Gene3D" id="2.170.130.10">
    <property type="entry name" value="TonB-dependent receptor, plug domain"/>
    <property type="match status" value="1"/>
</dbReference>
<dbReference type="Pfam" id="PF00593">
    <property type="entry name" value="TonB_dep_Rec_b-barrel"/>
    <property type="match status" value="1"/>
</dbReference>
<dbReference type="GO" id="GO:0009279">
    <property type="term" value="C:cell outer membrane"/>
    <property type="evidence" value="ECO:0007669"/>
    <property type="project" value="UniProtKB-SubCell"/>
</dbReference>
<dbReference type="RefSeq" id="WP_170305610.1">
    <property type="nucleotide sequence ID" value="NZ_WNLA01000006.1"/>
</dbReference>
<comment type="caution">
    <text evidence="19">The sequence shown here is derived from an EMBL/GenBank/DDBJ whole genome shotgun (WGS) entry which is preliminary data.</text>
</comment>
<evidence type="ECO:0000256" key="15">
    <source>
        <dbReference type="RuleBase" id="RU003357"/>
    </source>
</evidence>
<keyword evidence="10 15" id="KW-0798">TonB box</keyword>
<evidence type="ECO:0000256" key="2">
    <source>
        <dbReference type="ARBA" id="ARBA00009810"/>
    </source>
</evidence>
<protein>
    <submittedName>
        <fullName evidence="19">Catecholate siderophore receptor Fiu</fullName>
    </submittedName>
</protein>
<keyword evidence="7 16" id="KW-0732">Signal</keyword>
<accession>A0A6L6Q0A8</accession>
<keyword evidence="13 14" id="KW-0998">Cell outer membrane</keyword>
<evidence type="ECO:0000256" key="9">
    <source>
        <dbReference type="ARBA" id="ARBA00023065"/>
    </source>
</evidence>
<evidence type="ECO:0000256" key="16">
    <source>
        <dbReference type="SAM" id="SignalP"/>
    </source>
</evidence>
<evidence type="ECO:0000259" key="17">
    <source>
        <dbReference type="Pfam" id="PF00593"/>
    </source>
</evidence>
<comment type="similarity">
    <text evidence="2 14 15">Belongs to the TonB-dependent receptor family.</text>
</comment>
<dbReference type="NCBIfam" id="NF007349">
    <property type="entry name" value="PRK09840.1"/>
    <property type="match status" value="1"/>
</dbReference>
<dbReference type="AlphaFoldDB" id="A0A6L6Q0A8"/>
<feature type="domain" description="TonB-dependent receptor plug" evidence="18">
    <location>
        <begin position="67"/>
        <end position="166"/>
    </location>
</feature>
<feature type="signal peptide" evidence="16">
    <location>
        <begin position="1"/>
        <end position="25"/>
    </location>
</feature>
<dbReference type="GO" id="GO:0015344">
    <property type="term" value="F:siderophore uptake transmembrane transporter activity"/>
    <property type="evidence" value="ECO:0007669"/>
    <property type="project" value="TreeGrafter"/>
</dbReference>
<dbReference type="GO" id="GO:0015891">
    <property type="term" value="P:siderophore transport"/>
    <property type="evidence" value="ECO:0007669"/>
    <property type="project" value="InterPro"/>
</dbReference>
<keyword evidence="20" id="KW-1185">Reference proteome</keyword>
<feature type="chain" id="PRO_5026702437" evidence="16">
    <location>
        <begin position="26"/>
        <end position="764"/>
    </location>
</feature>
<proteinExistence type="inferred from homology"/>
<dbReference type="InterPro" id="IPR000531">
    <property type="entry name" value="Beta-barrel_TonB"/>
</dbReference>
<dbReference type="PANTHER" id="PTHR32552">
    <property type="entry name" value="FERRICHROME IRON RECEPTOR-RELATED"/>
    <property type="match status" value="1"/>
</dbReference>
<dbReference type="PROSITE" id="PS52016">
    <property type="entry name" value="TONB_DEPENDENT_REC_3"/>
    <property type="match status" value="1"/>
</dbReference>
<keyword evidence="12 19" id="KW-0675">Receptor</keyword>
<keyword evidence="8" id="KW-0408">Iron</keyword>
<evidence type="ECO:0000256" key="12">
    <source>
        <dbReference type="ARBA" id="ARBA00023170"/>
    </source>
</evidence>
<evidence type="ECO:0000259" key="18">
    <source>
        <dbReference type="Pfam" id="PF07715"/>
    </source>
</evidence>
<keyword evidence="3 14" id="KW-0813">Transport</keyword>
<evidence type="ECO:0000256" key="5">
    <source>
        <dbReference type="ARBA" id="ARBA00022496"/>
    </source>
</evidence>
<keyword evidence="6 14" id="KW-0812">Transmembrane</keyword>
<dbReference type="Pfam" id="PF07715">
    <property type="entry name" value="Plug"/>
    <property type="match status" value="1"/>
</dbReference>
<dbReference type="InterPro" id="IPR012910">
    <property type="entry name" value="Plug_dom"/>
</dbReference>
<evidence type="ECO:0000313" key="19">
    <source>
        <dbReference type="EMBL" id="MTW02849.1"/>
    </source>
</evidence>
<dbReference type="Gene3D" id="2.40.170.20">
    <property type="entry name" value="TonB-dependent receptor, beta-barrel domain"/>
    <property type="match status" value="1"/>
</dbReference>
<evidence type="ECO:0000256" key="11">
    <source>
        <dbReference type="ARBA" id="ARBA00023136"/>
    </source>
</evidence>
<evidence type="ECO:0000256" key="14">
    <source>
        <dbReference type="PROSITE-ProRule" id="PRU01360"/>
    </source>
</evidence>
<dbReference type="InterPro" id="IPR010105">
    <property type="entry name" value="TonB_sidphr_rcpt"/>
</dbReference>
<evidence type="ECO:0000256" key="4">
    <source>
        <dbReference type="ARBA" id="ARBA00022452"/>
    </source>
</evidence>
<feature type="domain" description="TonB-dependent receptor-like beta-barrel" evidence="17">
    <location>
        <begin position="273"/>
        <end position="732"/>
    </location>
</feature>
<name>A0A6L6Q0A8_9BURK</name>
<dbReference type="InterPro" id="IPR039426">
    <property type="entry name" value="TonB-dep_rcpt-like"/>
</dbReference>
<evidence type="ECO:0000256" key="8">
    <source>
        <dbReference type="ARBA" id="ARBA00023004"/>
    </source>
</evidence>
<comment type="subcellular location">
    <subcellularLocation>
        <location evidence="1 14">Cell outer membrane</location>
        <topology evidence="1 14">Multi-pass membrane protein</topology>
    </subcellularLocation>
</comment>
<keyword evidence="5" id="KW-0410">Iron transport</keyword>
<dbReference type="Proteomes" id="UP000484015">
    <property type="component" value="Unassembled WGS sequence"/>
</dbReference>
<keyword evidence="9" id="KW-0406">Ion transport</keyword>
<dbReference type="CDD" id="cd01347">
    <property type="entry name" value="ligand_gated_channel"/>
    <property type="match status" value="1"/>
</dbReference>
<evidence type="ECO:0000256" key="6">
    <source>
        <dbReference type="ARBA" id="ARBA00022692"/>
    </source>
</evidence>
<evidence type="ECO:0000256" key="3">
    <source>
        <dbReference type="ARBA" id="ARBA00022448"/>
    </source>
</evidence>
<dbReference type="SUPFAM" id="SSF56935">
    <property type="entry name" value="Porins"/>
    <property type="match status" value="1"/>
</dbReference>
<reference evidence="19 20" key="1">
    <citation type="submission" date="2019-11" db="EMBL/GenBank/DDBJ databases">
        <title>Type strains purchased from KCTC, JCM and DSMZ.</title>
        <authorList>
            <person name="Lu H."/>
        </authorList>
    </citation>
    <scope>NUCLEOTIDE SEQUENCE [LARGE SCALE GENOMIC DNA]</scope>
    <source>
        <strain evidence="19 20">KCTC 42409</strain>
    </source>
</reference>
<sequence>MSVIRSRKHTVATQPLLSRSVLALAAVTLPLAASAQQQTMKEVQVNAAADVPFKADKVSSPKFTQPLADTTQTITVIKKEVLQEQAASSLMEALQNTPGITLQLGENGNTSAGDTFQMRGFAAQSAIFVDGIRDLGAVSRDVFNIEQIEVAKGPAGADIGRGASAGYINLSSKLPQRENSVSGSVSYNTGEKARATVDVNRTIGDNAAFRLNAMAEDGGAMGRKVIEKQRHAIAPSLAFGLGTPTRFYVYSQHVRQNGVPDGGVPAVGLPGFNQATFPAANMAPRVDRHAYYGYRTDYEDISADMATVKIEHELAPKTTLTNTSRYGKSSIDRILTGVNGVVPVAATVAPAGWKVVRTRQSILQDNEILANTTNVVTEFNTGALVHNLSAGLEFLSEQQFTPTRAGLGTYTAAPAANGFPAVTGLWANLYHPDPNDGTLTGYAPVLTGAYSKGKTTTVAGYVFDTLKLTSQWQINGGVRYEHYRTSTDAATVSATAPVGALLASQLNKSGNLASWKAGALYKPADNGSIYLSYATSQTPPGSANFTLSATPGNIAAPNMDPQKTTNIELGTKWDVIEKQLALTGALYRTDNKNELTVTDAATNTVAQLGKRRVQGIELGAVGQITRNWSIIAGLATMDTKVLQGTTGNSAAGAHARWSPDFTATLWTSYQLNDTLTLGGGVRHMSEQKRVVDPTLNLASQNTPGIPAYTVADAVAMYKVNKHVNLQLNVYNVFDKFYVGTLNNGGSRAAIGMPHSAQLTANVVF</sequence>
<evidence type="ECO:0000256" key="10">
    <source>
        <dbReference type="ARBA" id="ARBA00023077"/>
    </source>
</evidence>
<dbReference type="PANTHER" id="PTHR32552:SF89">
    <property type="entry name" value="CATECHOLATE SIDEROPHORE RECEPTOR FIU"/>
    <property type="match status" value="1"/>
</dbReference>